<dbReference type="Gene3D" id="1.10.150.130">
    <property type="match status" value="1"/>
</dbReference>
<dbReference type="InterPro" id="IPR002104">
    <property type="entry name" value="Integrase_catalytic"/>
</dbReference>
<comment type="similarity">
    <text evidence="1">Belongs to the 'phage' integrase family.</text>
</comment>
<evidence type="ECO:0000313" key="7">
    <source>
        <dbReference type="Proteomes" id="UP000323425"/>
    </source>
</evidence>
<feature type="domain" description="Tyr recombinase" evidence="5">
    <location>
        <begin position="159"/>
        <end position="349"/>
    </location>
</feature>
<keyword evidence="3" id="KW-0238">DNA-binding</keyword>
<dbReference type="GO" id="GO:0003677">
    <property type="term" value="F:DNA binding"/>
    <property type="evidence" value="ECO:0007669"/>
    <property type="project" value="UniProtKB-KW"/>
</dbReference>
<dbReference type="Proteomes" id="UP000323425">
    <property type="component" value="Unassembled WGS sequence"/>
</dbReference>
<protein>
    <recommendedName>
        <fullName evidence="5">Tyr recombinase domain-containing protein</fullName>
    </recommendedName>
</protein>
<dbReference type="AlphaFoldDB" id="A0A5M9IT22"/>
<evidence type="ECO:0000256" key="4">
    <source>
        <dbReference type="ARBA" id="ARBA00023172"/>
    </source>
</evidence>
<dbReference type="InterPro" id="IPR010998">
    <property type="entry name" value="Integrase_recombinase_N"/>
</dbReference>
<evidence type="ECO:0000256" key="1">
    <source>
        <dbReference type="ARBA" id="ARBA00008857"/>
    </source>
</evidence>
<evidence type="ECO:0000256" key="3">
    <source>
        <dbReference type="ARBA" id="ARBA00023125"/>
    </source>
</evidence>
<evidence type="ECO:0000259" key="5">
    <source>
        <dbReference type="PROSITE" id="PS51898"/>
    </source>
</evidence>
<dbReference type="InterPro" id="IPR011010">
    <property type="entry name" value="DNA_brk_join_enz"/>
</dbReference>
<dbReference type="InterPro" id="IPR015094">
    <property type="entry name" value="Integrase_lambda-typ_DNA-bd_N"/>
</dbReference>
<keyword evidence="2" id="KW-0229">DNA integration</keyword>
<dbReference type="Pfam" id="PF00589">
    <property type="entry name" value="Phage_integrase"/>
    <property type="match status" value="1"/>
</dbReference>
<reference evidence="6 7" key="1">
    <citation type="journal article" date="2018" name="Plant Biotechnol. Rep.">
        <title>Diversity and antifungal activity of endophytic bacteria associated with Panax ginseng seedlings.</title>
        <authorList>
            <person name="Park J.M."/>
            <person name="Hong C.E."/>
            <person name="Jo S.H."/>
        </authorList>
    </citation>
    <scope>NUCLEOTIDE SEQUENCE [LARGE SCALE GENOMIC DNA]</scope>
    <source>
        <strain evidence="6 7">PgKB38</strain>
    </source>
</reference>
<dbReference type="SUPFAM" id="SSF56349">
    <property type="entry name" value="DNA breaking-rejoining enzymes"/>
    <property type="match status" value="1"/>
</dbReference>
<organism evidence="6 7">
    <name type="scientific">Pseudomonas extremaustralis</name>
    <dbReference type="NCBI Taxonomy" id="359110"/>
    <lineage>
        <taxon>Bacteria</taxon>
        <taxon>Pseudomonadati</taxon>
        <taxon>Pseudomonadota</taxon>
        <taxon>Gammaproteobacteria</taxon>
        <taxon>Pseudomonadales</taxon>
        <taxon>Pseudomonadaceae</taxon>
        <taxon>Pseudomonas</taxon>
    </lineage>
</organism>
<evidence type="ECO:0000256" key="2">
    <source>
        <dbReference type="ARBA" id="ARBA00022908"/>
    </source>
</evidence>
<dbReference type="GO" id="GO:0006310">
    <property type="term" value="P:DNA recombination"/>
    <property type="evidence" value="ECO:0007669"/>
    <property type="project" value="UniProtKB-KW"/>
</dbReference>
<dbReference type="GO" id="GO:0008907">
    <property type="term" value="F:integrase activity"/>
    <property type="evidence" value="ECO:0007669"/>
    <property type="project" value="InterPro"/>
</dbReference>
<name>A0A5M9IT22_9PSED</name>
<dbReference type="Gene3D" id="1.10.443.10">
    <property type="entry name" value="Intergrase catalytic core"/>
    <property type="match status" value="1"/>
</dbReference>
<dbReference type="Gene3D" id="3.30.160.60">
    <property type="entry name" value="Classic Zinc Finger"/>
    <property type="match status" value="1"/>
</dbReference>
<sequence>MRPRNKEYRHLPPRMYQRTRKRKNGTTWTAFYYRDATGKDVPLGKDLDKARLKWAELEAKDKPSDLTMMKGIFDRYERDVIPKKGERTQKDNLAELKQLRPMFDGAPIDSITPANIAGYRDARTAKVRANREIALLSHVFNLAREWCLTERENPCQGIRKNKETPRDYYANAAVWDAVYGMAEPELREAMDLAYLTGQRPADVISMRSDDTEGDYFLVTQGKTNLKLRILMHTEAGENSLGKLVREITERNAHHPSTYLLISKHGKRMTKGMLRLRWDKAREKAQQKAIDQGDPMLAAKIGGFQFRDIRPKAASEIVDIGDASLLLGHSKQEITKRVYRRIGATAKPSK</sequence>
<gene>
    <name evidence="6" type="ORF">FX985_06234</name>
</gene>
<dbReference type="PROSITE" id="PS51898">
    <property type="entry name" value="TYR_RECOMBINASE"/>
    <property type="match status" value="1"/>
</dbReference>
<proteinExistence type="inferred from homology"/>
<dbReference type="Pfam" id="PF09003">
    <property type="entry name" value="Arm-DNA-bind_1"/>
    <property type="match status" value="1"/>
</dbReference>
<keyword evidence="4" id="KW-0233">DNA recombination</keyword>
<evidence type="ECO:0000313" key="6">
    <source>
        <dbReference type="EMBL" id="KAA8559851.1"/>
    </source>
</evidence>
<dbReference type="EMBL" id="VTFH01000002">
    <property type="protein sequence ID" value="KAA8559851.1"/>
    <property type="molecule type" value="Genomic_DNA"/>
</dbReference>
<dbReference type="RefSeq" id="WP_150296401.1">
    <property type="nucleotide sequence ID" value="NZ_VTFH01000002.1"/>
</dbReference>
<comment type="caution">
    <text evidence="6">The sequence shown here is derived from an EMBL/GenBank/DDBJ whole genome shotgun (WGS) entry which is preliminary data.</text>
</comment>
<dbReference type="InterPro" id="IPR013762">
    <property type="entry name" value="Integrase-like_cat_sf"/>
</dbReference>
<accession>A0A5M9IT22</accession>